<name>A0A6M3K4P4_9ZZZZ</name>
<evidence type="ECO:0000313" key="2">
    <source>
        <dbReference type="EMBL" id="QJA88736.1"/>
    </source>
</evidence>
<sequence>MKTNLDSLREAYNESMGNIWGVGVKIKAKLDVGNNLFRFAPQHPNMKLLYHPVKAHSFVGGVKTNHCLCTFETHGHCVICERGQELLQQGSAEADKLQASKKFLYNVVYLGNGTEQPAEVIKKVQKEGIVQLMLGILAHNDMIKGMVYGGVGDITDLQAGCTANIYREGTEWNNTKYHFYPLQAKPVPPELLQLLSNPPDIPSILQYHSDEDLVRMLSGQPVFFPAVGQQQIANSGTPNRQPAVRQPVGTLQNDGQTNTVITQITSPF</sequence>
<proteinExistence type="predicted"/>
<gene>
    <name evidence="1" type="ORF">MM415A01468_0010</name>
    <name evidence="2" type="ORF">MM415B02699_0003</name>
</gene>
<dbReference type="EMBL" id="MT142236">
    <property type="protein sequence ID" value="QJA76668.1"/>
    <property type="molecule type" value="Genomic_DNA"/>
</dbReference>
<reference evidence="1" key="1">
    <citation type="submission" date="2020-03" db="EMBL/GenBank/DDBJ databases">
        <title>The deep terrestrial virosphere.</title>
        <authorList>
            <person name="Holmfeldt K."/>
            <person name="Nilsson E."/>
            <person name="Simone D."/>
            <person name="Lopez-Fernandez M."/>
            <person name="Wu X."/>
            <person name="de Brujin I."/>
            <person name="Lundin D."/>
            <person name="Andersson A."/>
            <person name="Bertilsson S."/>
            <person name="Dopson M."/>
        </authorList>
    </citation>
    <scope>NUCLEOTIDE SEQUENCE</scope>
    <source>
        <strain evidence="1">MM415A01468</strain>
        <strain evidence="2">MM415B02699</strain>
    </source>
</reference>
<evidence type="ECO:0000313" key="1">
    <source>
        <dbReference type="EMBL" id="QJA76668.1"/>
    </source>
</evidence>
<protein>
    <submittedName>
        <fullName evidence="1">Uncharacterized protein</fullName>
    </submittedName>
</protein>
<accession>A0A6M3K4P4</accession>
<dbReference type="EMBL" id="MT142801">
    <property type="protein sequence ID" value="QJA88736.1"/>
    <property type="molecule type" value="Genomic_DNA"/>
</dbReference>
<dbReference type="AlphaFoldDB" id="A0A6M3K4P4"/>
<organism evidence="1">
    <name type="scientific">viral metagenome</name>
    <dbReference type="NCBI Taxonomy" id="1070528"/>
    <lineage>
        <taxon>unclassified sequences</taxon>
        <taxon>metagenomes</taxon>
        <taxon>organismal metagenomes</taxon>
    </lineage>
</organism>